<accession>A0A834WE02</accession>
<evidence type="ECO:0000256" key="1">
    <source>
        <dbReference type="ARBA" id="ARBA00004123"/>
    </source>
</evidence>
<evidence type="ECO:0000256" key="2">
    <source>
        <dbReference type="ARBA" id="ARBA00023015"/>
    </source>
</evidence>
<dbReference type="GO" id="GO:0005634">
    <property type="term" value="C:nucleus"/>
    <property type="evidence" value="ECO:0007669"/>
    <property type="project" value="UniProtKB-SubCell"/>
</dbReference>
<evidence type="ECO:0000256" key="5">
    <source>
        <dbReference type="ARBA" id="ARBA00023242"/>
    </source>
</evidence>
<evidence type="ECO:0000313" key="6">
    <source>
        <dbReference type="EMBL" id="KAF7813724.1"/>
    </source>
</evidence>
<evidence type="ECO:0000313" key="7">
    <source>
        <dbReference type="Proteomes" id="UP000634136"/>
    </source>
</evidence>
<name>A0A834WE02_9FABA</name>
<comment type="caution">
    <text evidence="6">The sequence shown here is derived from an EMBL/GenBank/DDBJ whole genome shotgun (WGS) entry which is preliminary data.</text>
</comment>
<dbReference type="EMBL" id="JAAIUW010000010">
    <property type="protein sequence ID" value="KAF7813724.1"/>
    <property type="molecule type" value="Genomic_DNA"/>
</dbReference>
<keyword evidence="5" id="KW-0539">Nucleus</keyword>
<dbReference type="PANTHER" id="PTHR34397:SF22">
    <property type="entry name" value="OS05G0237600 PROTEIN"/>
    <property type="match status" value="1"/>
</dbReference>
<keyword evidence="3" id="KW-0238">DNA-binding</keyword>
<dbReference type="SUPFAM" id="SSF101936">
    <property type="entry name" value="DNA-binding pseudobarrel domain"/>
    <property type="match status" value="1"/>
</dbReference>
<comment type="subcellular location">
    <subcellularLocation>
        <location evidence="1">Nucleus</location>
    </subcellularLocation>
</comment>
<organism evidence="6 7">
    <name type="scientific">Senna tora</name>
    <dbReference type="NCBI Taxonomy" id="362788"/>
    <lineage>
        <taxon>Eukaryota</taxon>
        <taxon>Viridiplantae</taxon>
        <taxon>Streptophyta</taxon>
        <taxon>Embryophyta</taxon>
        <taxon>Tracheophyta</taxon>
        <taxon>Spermatophyta</taxon>
        <taxon>Magnoliopsida</taxon>
        <taxon>eudicotyledons</taxon>
        <taxon>Gunneridae</taxon>
        <taxon>Pentapetalae</taxon>
        <taxon>rosids</taxon>
        <taxon>fabids</taxon>
        <taxon>Fabales</taxon>
        <taxon>Fabaceae</taxon>
        <taxon>Caesalpinioideae</taxon>
        <taxon>Cassia clade</taxon>
        <taxon>Senna</taxon>
    </lineage>
</organism>
<keyword evidence="7" id="KW-1185">Reference proteome</keyword>
<evidence type="ECO:0000256" key="3">
    <source>
        <dbReference type="ARBA" id="ARBA00023125"/>
    </source>
</evidence>
<dbReference type="CDD" id="cd10017">
    <property type="entry name" value="B3_DNA"/>
    <property type="match status" value="1"/>
</dbReference>
<dbReference type="PANTHER" id="PTHR34397">
    <property type="entry name" value="OS05G0237600 PROTEIN"/>
    <property type="match status" value="1"/>
</dbReference>
<gene>
    <name evidence="6" type="ORF">G2W53_034700</name>
</gene>
<dbReference type="AlphaFoldDB" id="A0A834WE02"/>
<dbReference type="InterPro" id="IPR015300">
    <property type="entry name" value="DNA-bd_pseudobarrel_sf"/>
</dbReference>
<dbReference type="Proteomes" id="UP000634136">
    <property type="component" value="Unassembled WGS sequence"/>
</dbReference>
<keyword evidence="2" id="KW-0805">Transcription regulation</keyword>
<protein>
    <submittedName>
        <fullName evidence="6">Putative B3 domain-containing protein</fullName>
    </submittedName>
</protein>
<dbReference type="OrthoDB" id="1542650at2759"/>
<dbReference type="InterPro" id="IPR003340">
    <property type="entry name" value="B3_DNA-bd"/>
</dbReference>
<keyword evidence="4" id="KW-0804">Transcription</keyword>
<dbReference type="GO" id="GO:0003677">
    <property type="term" value="F:DNA binding"/>
    <property type="evidence" value="ECO:0007669"/>
    <property type="project" value="UniProtKB-KW"/>
</dbReference>
<reference evidence="6" key="1">
    <citation type="submission" date="2020-09" db="EMBL/GenBank/DDBJ databases">
        <title>Genome-Enabled Discovery of Anthraquinone Biosynthesis in Senna tora.</title>
        <authorList>
            <person name="Kang S.-H."/>
            <person name="Pandey R.P."/>
            <person name="Lee C.-M."/>
            <person name="Sim J.-S."/>
            <person name="Jeong J.-T."/>
            <person name="Choi B.-S."/>
            <person name="Jung M."/>
            <person name="Ginzburg D."/>
            <person name="Zhao K."/>
            <person name="Won S.Y."/>
            <person name="Oh T.-J."/>
            <person name="Yu Y."/>
            <person name="Kim N.-H."/>
            <person name="Lee O.R."/>
            <person name="Lee T.-H."/>
            <person name="Bashyal P."/>
            <person name="Kim T.-S."/>
            <person name="Lee W.-H."/>
            <person name="Kawkins C."/>
            <person name="Kim C.-K."/>
            <person name="Kim J.S."/>
            <person name="Ahn B.O."/>
            <person name="Rhee S.Y."/>
            <person name="Sohng J.K."/>
        </authorList>
    </citation>
    <scope>NUCLEOTIDE SEQUENCE</scope>
    <source>
        <tissue evidence="6">Leaf</tissue>
    </source>
</reference>
<sequence length="223" mass="25274">MARCNGKDSKEGMDGEVLEAAKTLMLMKYRKISLDEEEMLQKKIAKDRSPKPNHHDKCDEDNVSSLLPKEISMVPCLRGMVKEFSSVAVEKQLTRSDVKADQNRLNLTKKVVEDSFLPMLKDDEIVTRGIPVTGYDKYGNAYSFNFILWANKLYVLNGEWQNFVCFHGLREAEATLTISLRVLGPVSHTTSFLSFFCTLNPHFTIIILLPSNAPLLLLFQPSN</sequence>
<proteinExistence type="predicted"/>
<evidence type="ECO:0000256" key="4">
    <source>
        <dbReference type="ARBA" id="ARBA00023163"/>
    </source>
</evidence>
<dbReference type="Gene3D" id="2.40.330.10">
    <property type="entry name" value="DNA-binding pseudobarrel domain"/>
    <property type="match status" value="1"/>
</dbReference>